<dbReference type="PROSITE" id="PS50994">
    <property type="entry name" value="INTEGRASE"/>
    <property type="match status" value="1"/>
</dbReference>
<dbReference type="InterPro" id="IPR036397">
    <property type="entry name" value="RNaseH_sf"/>
</dbReference>
<gene>
    <name evidence="2" type="ORF">F5972_30030</name>
</gene>
<organism evidence="2 3">
    <name type="scientific">Microbispora cellulosiformans</name>
    <dbReference type="NCBI Taxonomy" id="2614688"/>
    <lineage>
        <taxon>Bacteria</taxon>
        <taxon>Bacillati</taxon>
        <taxon>Actinomycetota</taxon>
        <taxon>Actinomycetes</taxon>
        <taxon>Streptosporangiales</taxon>
        <taxon>Streptosporangiaceae</taxon>
        <taxon>Microbispora</taxon>
    </lineage>
</organism>
<feature type="domain" description="Integrase catalytic" evidence="1">
    <location>
        <begin position="7"/>
        <end position="128"/>
    </location>
</feature>
<reference evidence="2 3" key="1">
    <citation type="submission" date="2019-09" db="EMBL/GenBank/DDBJ databases">
        <title>Screening of Novel Bioactive Compounds from Soil-Associated.</title>
        <authorList>
            <person name="Gong X."/>
        </authorList>
    </citation>
    <scope>NUCLEOTIDE SEQUENCE [LARGE SCALE GENOMIC DNA]</scope>
    <source>
        <strain evidence="2 3">Gxj-6</strain>
    </source>
</reference>
<evidence type="ECO:0000313" key="2">
    <source>
        <dbReference type="EMBL" id="KAA9374843.1"/>
    </source>
</evidence>
<dbReference type="InterPro" id="IPR050900">
    <property type="entry name" value="Transposase_IS3/IS150/IS904"/>
</dbReference>
<dbReference type="PANTHER" id="PTHR46889">
    <property type="entry name" value="TRANSPOSASE INSF FOR INSERTION SEQUENCE IS3B-RELATED"/>
    <property type="match status" value="1"/>
</dbReference>
<dbReference type="EMBL" id="VYTZ01000014">
    <property type="protein sequence ID" value="KAA9374843.1"/>
    <property type="molecule type" value="Genomic_DNA"/>
</dbReference>
<dbReference type="AlphaFoldDB" id="A0A5J5JWU9"/>
<proteinExistence type="predicted"/>
<dbReference type="GO" id="GO:0003676">
    <property type="term" value="F:nucleic acid binding"/>
    <property type="evidence" value="ECO:0007669"/>
    <property type="project" value="InterPro"/>
</dbReference>
<dbReference type="InterPro" id="IPR012337">
    <property type="entry name" value="RNaseH-like_sf"/>
</dbReference>
<protein>
    <submittedName>
        <fullName evidence="2">DDE-type integrase/transposase/recombinase</fullName>
    </submittedName>
</protein>
<name>A0A5J5JWU9_9ACTN</name>
<dbReference type="GO" id="GO:0015074">
    <property type="term" value="P:DNA integration"/>
    <property type="evidence" value="ECO:0007669"/>
    <property type="project" value="InterPro"/>
</dbReference>
<keyword evidence="3" id="KW-1185">Reference proteome</keyword>
<evidence type="ECO:0000259" key="1">
    <source>
        <dbReference type="PROSITE" id="PS50994"/>
    </source>
</evidence>
<dbReference type="Gene3D" id="3.30.420.10">
    <property type="entry name" value="Ribonuclease H-like superfamily/Ribonuclease H"/>
    <property type="match status" value="1"/>
</dbReference>
<evidence type="ECO:0000313" key="3">
    <source>
        <dbReference type="Proteomes" id="UP000327011"/>
    </source>
</evidence>
<dbReference type="SUPFAM" id="SSF53098">
    <property type="entry name" value="Ribonuclease H-like"/>
    <property type="match status" value="1"/>
</dbReference>
<accession>A0A5J5JWU9</accession>
<dbReference type="InterPro" id="IPR001584">
    <property type="entry name" value="Integrase_cat-core"/>
</dbReference>
<sequence length="128" mass="14479">MVDRLFARSGPDQLWVTDITEHPTREGKVYCCVVLDAYSQRVVGWSIDSTQTATLVTNALGMAIHNRNPQAGTVIHSDHGVQYSRLHGTRGTSRPPRNSARFDLQYLPQHVNFIGRVRRHQESILKSQ</sequence>
<dbReference type="Pfam" id="PF00665">
    <property type="entry name" value="rve"/>
    <property type="match status" value="1"/>
</dbReference>
<comment type="caution">
    <text evidence="2">The sequence shown here is derived from an EMBL/GenBank/DDBJ whole genome shotgun (WGS) entry which is preliminary data.</text>
</comment>
<dbReference type="Proteomes" id="UP000327011">
    <property type="component" value="Unassembled WGS sequence"/>
</dbReference>